<keyword evidence="3" id="KW-0812">Transmembrane</keyword>
<keyword evidence="3" id="KW-1133">Transmembrane helix</keyword>
<feature type="region of interest" description="Disordered" evidence="2">
    <location>
        <begin position="529"/>
        <end position="571"/>
    </location>
</feature>
<dbReference type="PANTHER" id="PTHR33392:SF6">
    <property type="entry name" value="POLYISOPRENYL-TEICHOIC ACID--PEPTIDOGLYCAN TEICHOIC ACID TRANSFERASE TAGU"/>
    <property type="match status" value="1"/>
</dbReference>
<evidence type="ECO:0008006" key="8">
    <source>
        <dbReference type="Google" id="ProtNLM"/>
    </source>
</evidence>
<evidence type="ECO:0000313" key="7">
    <source>
        <dbReference type="Proteomes" id="UP000431092"/>
    </source>
</evidence>
<feature type="domain" description="Cell envelope-related transcriptional attenuator" evidence="4">
    <location>
        <begin position="134"/>
        <end position="326"/>
    </location>
</feature>
<dbReference type="InterPro" id="IPR050922">
    <property type="entry name" value="LytR/CpsA/Psr_CW_biosynth"/>
</dbReference>
<evidence type="ECO:0000256" key="1">
    <source>
        <dbReference type="ARBA" id="ARBA00006068"/>
    </source>
</evidence>
<feature type="domain" description="LytR/CpsA/Psr regulator C-terminal" evidence="5">
    <location>
        <begin position="435"/>
        <end position="517"/>
    </location>
</feature>
<dbReference type="PANTHER" id="PTHR33392">
    <property type="entry name" value="POLYISOPRENYL-TEICHOIC ACID--PEPTIDOGLYCAN TEICHOIC ACID TRANSFERASE TAGU"/>
    <property type="match status" value="1"/>
</dbReference>
<dbReference type="Gene3D" id="3.40.630.190">
    <property type="entry name" value="LCP protein"/>
    <property type="match status" value="1"/>
</dbReference>
<name>A0A6I3IW30_9MICO</name>
<feature type="compositionally biased region" description="Low complexity" evidence="2">
    <location>
        <begin position="170"/>
        <end position="199"/>
    </location>
</feature>
<evidence type="ECO:0000256" key="3">
    <source>
        <dbReference type="SAM" id="Phobius"/>
    </source>
</evidence>
<dbReference type="AlphaFoldDB" id="A0A6I3IW30"/>
<gene>
    <name evidence="6" type="ORF">GGG17_12025</name>
</gene>
<feature type="region of interest" description="Disordered" evidence="2">
    <location>
        <begin position="160"/>
        <end position="204"/>
    </location>
</feature>
<keyword evidence="3" id="KW-0472">Membrane</keyword>
<feature type="region of interest" description="Disordered" evidence="2">
    <location>
        <begin position="407"/>
        <end position="426"/>
    </location>
</feature>
<comment type="caution">
    <text evidence="6">The sequence shown here is derived from an EMBL/GenBank/DDBJ whole genome shotgun (WGS) entry which is preliminary data.</text>
</comment>
<evidence type="ECO:0000313" key="6">
    <source>
        <dbReference type="EMBL" id="MTB72679.1"/>
    </source>
</evidence>
<reference evidence="6 7" key="1">
    <citation type="submission" date="2019-11" db="EMBL/GenBank/DDBJ databases">
        <title>Whole genome sequencing identifies a novel species of the genus Arsenicicoccus isolated from human blood.</title>
        <authorList>
            <person name="Jeong J.H."/>
            <person name="Kweon O.J."/>
            <person name="Kim H.R."/>
            <person name="Kim T.-H."/>
            <person name="Ha S.-M."/>
            <person name="Lee M.-K."/>
        </authorList>
    </citation>
    <scope>NUCLEOTIDE SEQUENCE [LARGE SCALE GENOMIC DNA]</scope>
    <source>
        <strain evidence="6 7">MKL-02</strain>
    </source>
</reference>
<accession>A0A6I3IW30</accession>
<evidence type="ECO:0000256" key="2">
    <source>
        <dbReference type="SAM" id="MobiDB-lite"/>
    </source>
</evidence>
<dbReference type="Proteomes" id="UP000431092">
    <property type="component" value="Unassembled WGS sequence"/>
</dbReference>
<feature type="region of interest" description="Disordered" evidence="2">
    <location>
        <begin position="1"/>
        <end position="36"/>
    </location>
</feature>
<dbReference type="NCBIfam" id="TIGR00350">
    <property type="entry name" value="lytR_cpsA_psr"/>
    <property type="match status" value="1"/>
</dbReference>
<evidence type="ECO:0000259" key="4">
    <source>
        <dbReference type="Pfam" id="PF03816"/>
    </source>
</evidence>
<dbReference type="Pfam" id="PF03816">
    <property type="entry name" value="LytR_cpsA_psr"/>
    <property type="match status" value="1"/>
</dbReference>
<dbReference type="RefSeq" id="WP_154593930.1">
    <property type="nucleotide sequence ID" value="NZ_WLVL01000039.1"/>
</dbReference>
<organism evidence="6 7">
    <name type="scientific">Arsenicicoccus cauae</name>
    <dbReference type="NCBI Taxonomy" id="2663847"/>
    <lineage>
        <taxon>Bacteria</taxon>
        <taxon>Bacillati</taxon>
        <taxon>Actinomycetota</taxon>
        <taxon>Actinomycetes</taxon>
        <taxon>Micrococcales</taxon>
        <taxon>Intrasporangiaceae</taxon>
        <taxon>Arsenicicoccus</taxon>
    </lineage>
</organism>
<keyword evidence="7" id="KW-1185">Reference proteome</keyword>
<feature type="compositionally biased region" description="Low complexity" evidence="2">
    <location>
        <begin position="540"/>
        <end position="554"/>
    </location>
</feature>
<dbReference type="Gene3D" id="3.30.70.2390">
    <property type="match status" value="1"/>
</dbReference>
<dbReference type="EMBL" id="WLVL01000039">
    <property type="protein sequence ID" value="MTB72679.1"/>
    <property type="molecule type" value="Genomic_DNA"/>
</dbReference>
<dbReference type="InterPro" id="IPR027381">
    <property type="entry name" value="LytR/CpsA/Psr_C"/>
</dbReference>
<feature type="transmembrane region" description="Helical" evidence="3">
    <location>
        <begin position="50"/>
        <end position="74"/>
    </location>
</feature>
<evidence type="ECO:0000259" key="5">
    <source>
        <dbReference type="Pfam" id="PF13399"/>
    </source>
</evidence>
<proteinExistence type="inferred from homology"/>
<feature type="compositionally biased region" description="Polar residues" evidence="2">
    <location>
        <begin position="23"/>
        <end position="34"/>
    </location>
</feature>
<feature type="compositionally biased region" description="Low complexity" evidence="2">
    <location>
        <begin position="412"/>
        <end position="426"/>
    </location>
</feature>
<dbReference type="Pfam" id="PF13399">
    <property type="entry name" value="LytR_C"/>
    <property type="match status" value="1"/>
</dbReference>
<protein>
    <recommendedName>
        <fullName evidence="8">LytR family transcriptional regulator</fullName>
    </recommendedName>
</protein>
<comment type="similarity">
    <text evidence="1">Belongs to the LytR/CpsA/Psr (LCP) family.</text>
</comment>
<sequence length="571" mass="58104">MKDPDESARPGSAAPTPGGSAPDGSSTPESSLPSDLTRRELRALRRRRPILKGIVIALVVVLAVVVGGGLYAAYRLNGNLSSLDITDNLLKPAPGATTDPTTGHTAMNLLVMGVDTREGANSAYGDPTEDPGLRSDTTMLVHLAADRRSAVVVSIPRDAMIPAPPRQGESSASASSAATPRAATSSTTPATAATSTQTGAGPGCVIDAPVSRWTKRMFNSNIEDGGVTCVVATVMQNTGISIDHVMTVDFTGFKNIVDALGTVEICTTSAVKDKYSGLDLAAGRHRLNGEQALAFVRTRHGVGDGSDTGRVKLQQDFLAAVVRQATSTGVLLNPPRLYNVLDAATRSLKTDAELANVSALSGLAAQLREIRPANIRFITAPIEPYPQDKERVQLSAAAGPLWEILRKDEPWPGTTGASGSASAAASSTPAVAPSSVSVAVENASGTAGLGGQVAQALRAQGFTVGAVTAAAAPSNGVVVHHTASQLAQAQEVALAFPGAILKADGAAGSPVRVSVGRGAPRVVAVPNRAGQAPLPAQPITAAPVPGSTTSSTPTLEAKVASDDVCSDTSKS</sequence>
<dbReference type="InterPro" id="IPR004474">
    <property type="entry name" value="LytR_CpsA_psr"/>
</dbReference>